<keyword evidence="2" id="KW-1185">Reference proteome</keyword>
<organism evidence="1 2">
    <name type="scientific">Bradymonas sediminis</name>
    <dbReference type="NCBI Taxonomy" id="1548548"/>
    <lineage>
        <taxon>Bacteria</taxon>
        <taxon>Deltaproteobacteria</taxon>
        <taxon>Bradymonadales</taxon>
        <taxon>Bradymonadaceae</taxon>
        <taxon>Bradymonas</taxon>
    </lineage>
</organism>
<name>A0A2Z4FMF9_9DELT</name>
<dbReference type="OrthoDB" id="5506293at2"/>
<dbReference type="KEGG" id="bsed:DN745_12775"/>
<protein>
    <submittedName>
        <fullName evidence="1">Uncharacterized protein</fullName>
    </submittedName>
</protein>
<evidence type="ECO:0000313" key="2">
    <source>
        <dbReference type="Proteomes" id="UP000249799"/>
    </source>
</evidence>
<gene>
    <name evidence="1" type="ORF">DN745_12775</name>
</gene>
<evidence type="ECO:0000313" key="1">
    <source>
        <dbReference type="EMBL" id="AWV90159.1"/>
    </source>
</evidence>
<reference evidence="1 2" key="1">
    <citation type="submission" date="2018-06" db="EMBL/GenBank/DDBJ databases">
        <title>Lujinxingia sediminis gen. nov. sp. nov., a new facultative anaerobic member of the class Deltaproteobacteria, and proposal of Lujinxingaceae fam. nov.</title>
        <authorList>
            <person name="Guo L.-Y."/>
            <person name="Li C.-M."/>
            <person name="Wang S."/>
            <person name="Du Z.-J."/>
        </authorList>
    </citation>
    <scope>NUCLEOTIDE SEQUENCE [LARGE SCALE GENOMIC DNA]</scope>
    <source>
        <strain evidence="1 2">FA350</strain>
    </source>
</reference>
<dbReference type="RefSeq" id="WP_111335385.1">
    <property type="nucleotide sequence ID" value="NZ_CP030032.1"/>
</dbReference>
<dbReference type="EMBL" id="CP030032">
    <property type="protein sequence ID" value="AWV90159.1"/>
    <property type="molecule type" value="Genomic_DNA"/>
</dbReference>
<dbReference type="AlphaFoldDB" id="A0A2Z4FMF9"/>
<sequence length="209" mass="22920">MSKTDPIQPAQDFGQRADCAALDAQVTRVDGQPWFASIEARFGIPAAVFDPYYLVRPNTRRLHLVRRDHHPPAAPPAQIIGMSFLHTQMKYPKLSTAAAMEFGPHATQNRAQLTSAQADQFLRRASFILPAEQCGLCTGAGYMLAFVDEICLGVGLIRPAEPGQEIAEHGGVFASMIPQAWALLEDRSAFDTLLVKDENHSDLGSPRDH</sequence>
<proteinExistence type="predicted"/>
<accession>A0A2Z4FMF9</accession>
<dbReference type="Proteomes" id="UP000249799">
    <property type="component" value="Chromosome"/>
</dbReference>